<dbReference type="InterPro" id="IPR006091">
    <property type="entry name" value="Acyl-CoA_Oxase/DH_mid-dom"/>
</dbReference>
<dbReference type="Gene3D" id="2.40.110.10">
    <property type="entry name" value="Butyryl-CoA Dehydrogenase, subunit A, domain 2"/>
    <property type="match status" value="1"/>
</dbReference>
<evidence type="ECO:0000259" key="9">
    <source>
        <dbReference type="Pfam" id="PF02771"/>
    </source>
</evidence>
<dbReference type="PANTHER" id="PTHR43884:SF12">
    <property type="entry name" value="ISOVALERYL-COA DEHYDROGENASE, MITOCHONDRIAL-RELATED"/>
    <property type="match status" value="1"/>
</dbReference>
<dbReference type="PANTHER" id="PTHR43884">
    <property type="entry name" value="ACYL-COA DEHYDROGENASE"/>
    <property type="match status" value="1"/>
</dbReference>
<evidence type="ECO:0000256" key="2">
    <source>
        <dbReference type="ARBA" id="ARBA00009347"/>
    </source>
</evidence>
<dbReference type="Pfam" id="PF00441">
    <property type="entry name" value="Acyl-CoA_dh_1"/>
    <property type="match status" value="1"/>
</dbReference>
<evidence type="ECO:0000256" key="1">
    <source>
        <dbReference type="ARBA" id="ARBA00001974"/>
    </source>
</evidence>
<evidence type="ECO:0000259" key="7">
    <source>
        <dbReference type="Pfam" id="PF00441"/>
    </source>
</evidence>
<dbReference type="SUPFAM" id="SSF56645">
    <property type="entry name" value="Acyl-CoA dehydrogenase NM domain-like"/>
    <property type="match status" value="1"/>
</dbReference>
<evidence type="ECO:0000256" key="5">
    <source>
        <dbReference type="ARBA" id="ARBA00023002"/>
    </source>
</evidence>
<accession>A0A6N7ITP6</accession>
<dbReference type="InterPro" id="IPR037069">
    <property type="entry name" value="AcylCoA_DH/ox_N_sf"/>
</dbReference>
<evidence type="ECO:0000259" key="8">
    <source>
        <dbReference type="Pfam" id="PF02770"/>
    </source>
</evidence>
<evidence type="ECO:0000256" key="4">
    <source>
        <dbReference type="ARBA" id="ARBA00022827"/>
    </source>
</evidence>
<dbReference type="PROSITE" id="PS00072">
    <property type="entry name" value="ACYL_COA_DH_1"/>
    <property type="match status" value="1"/>
</dbReference>
<dbReference type="OrthoDB" id="9802447at2"/>
<dbReference type="InterPro" id="IPR009075">
    <property type="entry name" value="AcylCo_DH/oxidase_C"/>
</dbReference>
<keyword evidence="5 6" id="KW-0560">Oxidoreductase</keyword>
<evidence type="ECO:0000256" key="3">
    <source>
        <dbReference type="ARBA" id="ARBA00022630"/>
    </source>
</evidence>
<protein>
    <submittedName>
        <fullName evidence="10">Acyl-CoA dehydrogenase</fullName>
    </submittedName>
</protein>
<evidence type="ECO:0000313" key="10">
    <source>
        <dbReference type="EMBL" id="MQL53430.1"/>
    </source>
</evidence>
<dbReference type="Pfam" id="PF02771">
    <property type="entry name" value="Acyl-CoA_dh_N"/>
    <property type="match status" value="1"/>
</dbReference>
<keyword evidence="3 6" id="KW-0285">Flavoprotein</keyword>
<dbReference type="FunFam" id="2.40.110.10:FF:000001">
    <property type="entry name" value="Acyl-CoA dehydrogenase, mitochondrial"/>
    <property type="match status" value="1"/>
</dbReference>
<dbReference type="RefSeq" id="WP_152947905.1">
    <property type="nucleotide sequence ID" value="NZ_WHYR01000049.1"/>
</dbReference>
<comment type="caution">
    <text evidence="10">The sequence shown here is derived from an EMBL/GenBank/DDBJ whole genome shotgun (WGS) entry which is preliminary data.</text>
</comment>
<evidence type="ECO:0000256" key="6">
    <source>
        <dbReference type="RuleBase" id="RU362125"/>
    </source>
</evidence>
<organism evidence="10 11">
    <name type="scientific">Desulfofundulus thermobenzoicus</name>
    <dbReference type="NCBI Taxonomy" id="29376"/>
    <lineage>
        <taxon>Bacteria</taxon>
        <taxon>Bacillati</taxon>
        <taxon>Bacillota</taxon>
        <taxon>Clostridia</taxon>
        <taxon>Eubacteriales</taxon>
        <taxon>Peptococcaceae</taxon>
        <taxon>Desulfofundulus</taxon>
    </lineage>
</organism>
<gene>
    <name evidence="10" type="ORF">GFC01_14415</name>
</gene>
<comment type="cofactor">
    <cofactor evidence="1 6">
        <name>FAD</name>
        <dbReference type="ChEBI" id="CHEBI:57692"/>
    </cofactor>
</comment>
<reference evidence="10 11" key="1">
    <citation type="submission" date="2019-10" db="EMBL/GenBank/DDBJ databases">
        <title>Comparative genomics of sulfur disproportionating microorganisms.</title>
        <authorList>
            <person name="Ward L.M."/>
            <person name="Bertran E."/>
            <person name="Johnston D."/>
        </authorList>
    </citation>
    <scope>NUCLEOTIDE SEQUENCE [LARGE SCALE GENOMIC DNA]</scope>
    <source>
        <strain evidence="10 11">DSM 14055</strain>
    </source>
</reference>
<name>A0A6N7ITP6_9FIRM</name>
<dbReference type="PIRSF" id="PIRSF016578">
    <property type="entry name" value="HsaA"/>
    <property type="match status" value="1"/>
</dbReference>
<dbReference type="InterPro" id="IPR009100">
    <property type="entry name" value="AcylCoA_DH/oxidase_NM_dom_sf"/>
</dbReference>
<feature type="domain" description="Acyl-CoA oxidase/dehydrogenase middle" evidence="8">
    <location>
        <begin position="122"/>
        <end position="217"/>
    </location>
</feature>
<dbReference type="Gene3D" id="1.20.140.10">
    <property type="entry name" value="Butyryl-CoA Dehydrogenase, subunit A, domain 3"/>
    <property type="match status" value="1"/>
</dbReference>
<dbReference type="Pfam" id="PF02770">
    <property type="entry name" value="Acyl-CoA_dh_M"/>
    <property type="match status" value="1"/>
</dbReference>
<dbReference type="Proteomes" id="UP000441717">
    <property type="component" value="Unassembled WGS sequence"/>
</dbReference>
<dbReference type="FunFam" id="1.10.540.10:FF:000002">
    <property type="entry name" value="Acyl-CoA dehydrogenase FadE19"/>
    <property type="match status" value="1"/>
</dbReference>
<feature type="domain" description="Acyl-CoA dehydrogenase/oxidase C-terminal" evidence="7">
    <location>
        <begin position="229"/>
        <end position="377"/>
    </location>
</feature>
<sequence>MDFRLTEEQELLRSTVREFAQTQLEPIAADLDETGRYPAEIIQQMARLDWLGIPYPEEYGGAGADYLSYVIAVEEISRSCASTGIILSAHTSLACAPIYQHGSEEQKRKFLVPLCKGEKLGAFCLTEPGAGTDAAAATTTAVLDGDEYVLNGNKIFITNGPVADIYIVFAMTDKSKGHRGMSAFIVPRETSGLKVGTHENKMGIRASQTSEITLRNCRVPKENLLGQEGKGFKIAMQTLDGGRIGVAAQALGIAQAALDESVRYSRERVQFGKPICANQAIQWMIADMATDVEAARFLVYHAAWCKDQGLSYTREAAMAKLFAAETAMRHTVKAVQIHGGYGYIKGYKVERLMRDAKITEIYEGTSEVQRMVISANVLKEKASC</sequence>
<dbReference type="FunFam" id="1.20.140.10:FF:000004">
    <property type="entry name" value="Acyl-CoA dehydrogenase FadE25"/>
    <property type="match status" value="1"/>
</dbReference>
<dbReference type="CDD" id="cd01158">
    <property type="entry name" value="SCAD_SBCAD"/>
    <property type="match status" value="1"/>
</dbReference>
<dbReference type="InterPro" id="IPR006089">
    <property type="entry name" value="Acyl-CoA_DH_CS"/>
</dbReference>
<comment type="similarity">
    <text evidence="2 6">Belongs to the acyl-CoA dehydrogenase family.</text>
</comment>
<keyword evidence="11" id="KW-1185">Reference proteome</keyword>
<dbReference type="AlphaFoldDB" id="A0A6N7ITP6"/>
<dbReference type="Gene3D" id="1.10.540.10">
    <property type="entry name" value="Acyl-CoA dehydrogenase/oxidase, N-terminal domain"/>
    <property type="match status" value="1"/>
</dbReference>
<evidence type="ECO:0000313" key="11">
    <source>
        <dbReference type="Proteomes" id="UP000441717"/>
    </source>
</evidence>
<proteinExistence type="inferred from homology"/>
<dbReference type="InterPro" id="IPR046373">
    <property type="entry name" value="Acyl-CoA_Oxase/DH_mid-dom_sf"/>
</dbReference>
<dbReference type="GO" id="GO:0003995">
    <property type="term" value="F:acyl-CoA dehydrogenase activity"/>
    <property type="evidence" value="ECO:0007669"/>
    <property type="project" value="InterPro"/>
</dbReference>
<keyword evidence="4 6" id="KW-0274">FAD</keyword>
<dbReference type="GO" id="GO:0050660">
    <property type="term" value="F:flavin adenine dinucleotide binding"/>
    <property type="evidence" value="ECO:0007669"/>
    <property type="project" value="InterPro"/>
</dbReference>
<dbReference type="InterPro" id="IPR036250">
    <property type="entry name" value="AcylCo_DH-like_C"/>
</dbReference>
<dbReference type="SUPFAM" id="SSF47203">
    <property type="entry name" value="Acyl-CoA dehydrogenase C-terminal domain-like"/>
    <property type="match status" value="1"/>
</dbReference>
<feature type="domain" description="Acyl-CoA dehydrogenase/oxidase N-terminal" evidence="9">
    <location>
        <begin position="6"/>
        <end position="118"/>
    </location>
</feature>
<dbReference type="EMBL" id="WHYR01000049">
    <property type="protein sequence ID" value="MQL53430.1"/>
    <property type="molecule type" value="Genomic_DNA"/>
</dbReference>
<dbReference type="InterPro" id="IPR013786">
    <property type="entry name" value="AcylCoA_DH/ox_N"/>
</dbReference>